<dbReference type="AlphaFoldDB" id="A0A0E9MWS9"/>
<reference evidence="2 3" key="1">
    <citation type="submission" date="2015-04" db="EMBL/GenBank/DDBJ databases">
        <title>Whole genome shotgun sequence of Flavihumibacter petaseus NBRC 106054.</title>
        <authorList>
            <person name="Miyazawa S."/>
            <person name="Hosoyama A."/>
            <person name="Hashimoto M."/>
            <person name="Noguchi M."/>
            <person name="Tsuchikane K."/>
            <person name="Ohji S."/>
            <person name="Yamazoe A."/>
            <person name="Ichikawa N."/>
            <person name="Kimura A."/>
            <person name="Fujita N."/>
        </authorList>
    </citation>
    <scope>NUCLEOTIDE SEQUENCE [LARGE SCALE GENOMIC DNA]</scope>
    <source>
        <strain evidence="2 3">NBRC 106054</strain>
    </source>
</reference>
<name>A0A0E9MWS9_9BACT</name>
<keyword evidence="3" id="KW-1185">Reference proteome</keyword>
<evidence type="ECO:0000313" key="3">
    <source>
        <dbReference type="Proteomes" id="UP000033121"/>
    </source>
</evidence>
<protein>
    <recommendedName>
        <fullName evidence="1">DUF4136 domain-containing protein</fullName>
    </recommendedName>
</protein>
<dbReference type="Pfam" id="PF13590">
    <property type="entry name" value="DUF4136"/>
    <property type="match status" value="1"/>
</dbReference>
<dbReference type="Gene3D" id="3.30.160.670">
    <property type="match status" value="1"/>
</dbReference>
<comment type="caution">
    <text evidence="2">The sequence shown here is derived from an EMBL/GenBank/DDBJ whole genome shotgun (WGS) entry which is preliminary data.</text>
</comment>
<accession>A0A0E9MWS9</accession>
<sequence>MMLWLTACTPSSPEYVSDYDVVYTDYDKNYDFSKVQTYFMPDSVVHSNVGSDQPDHRFDAQILQSLKTNLDALGWTRLSENGPDKADVVVLPTASANAYGSCAAYCWYCDWGWWPGWGYYPPAWGPGWGWGYPPGMICSSYSTGTVFISIAEPDEARADTLPVVWVGILNGLLEGSDANINSRINTNINQMFQQSPYLK</sequence>
<evidence type="ECO:0000259" key="1">
    <source>
        <dbReference type="Pfam" id="PF13590"/>
    </source>
</evidence>
<dbReference type="Proteomes" id="UP000033121">
    <property type="component" value="Unassembled WGS sequence"/>
</dbReference>
<dbReference type="STRING" id="1220578.FPE01S_01_12200"/>
<evidence type="ECO:0000313" key="2">
    <source>
        <dbReference type="EMBL" id="GAO42207.1"/>
    </source>
</evidence>
<gene>
    <name evidence="2" type="ORF">FPE01S_01_12200</name>
</gene>
<organism evidence="2 3">
    <name type="scientific">Flavihumibacter petaseus NBRC 106054</name>
    <dbReference type="NCBI Taxonomy" id="1220578"/>
    <lineage>
        <taxon>Bacteria</taxon>
        <taxon>Pseudomonadati</taxon>
        <taxon>Bacteroidota</taxon>
        <taxon>Chitinophagia</taxon>
        <taxon>Chitinophagales</taxon>
        <taxon>Chitinophagaceae</taxon>
        <taxon>Flavihumibacter</taxon>
    </lineage>
</organism>
<dbReference type="InterPro" id="IPR025411">
    <property type="entry name" value="DUF4136"/>
</dbReference>
<feature type="domain" description="DUF4136" evidence="1">
    <location>
        <begin position="22"/>
        <end position="197"/>
    </location>
</feature>
<proteinExistence type="predicted"/>
<dbReference type="EMBL" id="BBWV01000001">
    <property type="protein sequence ID" value="GAO42207.1"/>
    <property type="molecule type" value="Genomic_DNA"/>
</dbReference>